<keyword evidence="3" id="KW-0472">Membrane</keyword>
<dbReference type="PANTHER" id="PTHR24096">
    <property type="entry name" value="LONG-CHAIN-FATTY-ACID--COA LIGASE"/>
    <property type="match status" value="1"/>
</dbReference>
<feature type="non-terminal residue" evidence="5">
    <location>
        <position position="1"/>
    </location>
</feature>
<sequence length="197" mass="21293">CAAGLKHRLGIQYGDAVAICSPNNIEYTILFHGIITAGSVVAAIRSTADCTRDGIVYNITTAKPKLFIIYQAEIDVVLSAAKEAGISESNILLLTYDNSKTNTLASIPTVKGTLFSSEELAEPYPYTKDDLTNSPCCLYYASGSTGKNKTVMIRQSSFIHYLLHGPLDVGVLNSLIIAIFSYASGLFIYLTFGLFSR</sequence>
<reference evidence="5 6" key="1">
    <citation type="journal article" date="2018" name="G3 (Bethesda)">
        <title>Phylogenetic and Phylogenomic Definition of Rhizopus Species.</title>
        <authorList>
            <person name="Gryganskyi A.P."/>
            <person name="Golan J."/>
            <person name="Dolatabadi S."/>
            <person name="Mondo S."/>
            <person name="Robb S."/>
            <person name="Idnurm A."/>
            <person name="Muszewska A."/>
            <person name="Steczkiewicz K."/>
            <person name="Masonjones S."/>
            <person name="Liao H.L."/>
            <person name="Gajdeczka M.T."/>
            <person name="Anike F."/>
            <person name="Vuek A."/>
            <person name="Anishchenko I.M."/>
            <person name="Voigt K."/>
            <person name="de Hoog G.S."/>
            <person name="Smith M.E."/>
            <person name="Heitman J."/>
            <person name="Vilgalys R."/>
            <person name="Stajich J.E."/>
        </authorList>
    </citation>
    <scope>NUCLEOTIDE SEQUENCE [LARGE SCALE GENOMIC DNA]</scope>
    <source>
        <strain evidence="5 6">CBS 357.93</strain>
    </source>
</reference>
<feature type="domain" description="AMP-dependent synthetase/ligase" evidence="4">
    <location>
        <begin position="2"/>
        <end position="162"/>
    </location>
</feature>
<dbReference type="PANTHER" id="PTHR24096:SF149">
    <property type="entry name" value="AMP-BINDING DOMAIN-CONTAINING PROTEIN-RELATED"/>
    <property type="match status" value="1"/>
</dbReference>
<dbReference type="GO" id="GO:0016405">
    <property type="term" value="F:CoA-ligase activity"/>
    <property type="evidence" value="ECO:0007669"/>
    <property type="project" value="TreeGrafter"/>
</dbReference>
<organism evidence="5 6">
    <name type="scientific">Rhizopus azygosporus</name>
    <name type="common">Rhizopus microsporus var. azygosporus</name>
    <dbReference type="NCBI Taxonomy" id="86630"/>
    <lineage>
        <taxon>Eukaryota</taxon>
        <taxon>Fungi</taxon>
        <taxon>Fungi incertae sedis</taxon>
        <taxon>Mucoromycota</taxon>
        <taxon>Mucoromycotina</taxon>
        <taxon>Mucoromycetes</taxon>
        <taxon>Mucorales</taxon>
        <taxon>Mucorineae</taxon>
        <taxon>Rhizopodaceae</taxon>
        <taxon>Rhizopus</taxon>
    </lineage>
</organism>
<dbReference type="Pfam" id="PF00501">
    <property type="entry name" value="AMP-binding"/>
    <property type="match status" value="1"/>
</dbReference>
<keyword evidence="6" id="KW-1185">Reference proteome</keyword>
<evidence type="ECO:0000313" key="6">
    <source>
        <dbReference type="Proteomes" id="UP000252139"/>
    </source>
</evidence>
<proteinExistence type="inferred from homology"/>
<evidence type="ECO:0000313" key="5">
    <source>
        <dbReference type="EMBL" id="RCI00836.1"/>
    </source>
</evidence>
<name>A0A367KF45_RHIAZ</name>
<accession>A0A367KF45</accession>
<keyword evidence="2" id="KW-0436">Ligase</keyword>
<evidence type="ECO:0000256" key="3">
    <source>
        <dbReference type="SAM" id="Phobius"/>
    </source>
</evidence>
<evidence type="ECO:0000256" key="1">
    <source>
        <dbReference type="ARBA" id="ARBA00006432"/>
    </source>
</evidence>
<dbReference type="AlphaFoldDB" id="A0A367KF45"/>
<gene>
    <name evidence="5" type="ORF">CU097_015860</name>
</gene>
<dbReference type="Gene3D" id="3.40.50.980">
    <property type="match status" value="2"/>
</dbReference>
<evidence type="ECO:0000256" key="2">
    <source>
        <dbReference type="ARBA" id="ARBA00022598"/>
    </source>
</evidence>
<comment type="caution">
    <text evidence="5">The sequence shown here is derived from an EMBL/GenBank/DDBJ whole genome shotgun (WGS) entry which is preliminary data.</text>
</comment>
<dbReference type="InterPro" id="IPR000873">
    <property type="entry name" value="AMP-dep_synth/lig_dom"/>
</dbReference>
<feature type="transmembrane region" description="Helical" evidence="3">
    <location>
        <begin position="175"/>
        <end position="195"/>
    </location>
</feature>
<evidence type="ECO:0000259" key="4">
    <source>
        <dbReference type="Pfam" id="PF00501"/>
    </source>
</evidence>
<comment type="similarity">
    <text evidence="1">Belongs to the ATP-dependent AMP-binding enzyme family.</text>
</comment>
<dbReference type="EMBL" id="PJQL01000038">
    <property type="protein sequence ID" value="RCI00836.1"/>
    <property type="molecule type" value="Genomic_DNA"/>
</dbReference>
<dbReference type="OrthoDB" id="10253115at2759"/>
<protein>
    <recommendedName>
        <fullName evidence="4">AMP-dependent synthetase/ligase domain-containing protein</fullName>
    </recommendedName>
</protein>
<keyword evidence="3" id="KW-0812">Transmembrane</keyword>
<dbReference type="Proteomes" id="UP000252139">
    <property type="component" value="Unassembled WGS sequence"/>
</dbReference>
<dbReference type="SUPFAM" id="SSF56801">
    <property type="entry name" value="Acetyl-CoA synthetase-like"/>
    <property type="match status" value="1"/>
</dbReference>
<keyword evidence="3" id="KW-1133">Transmembrane helix</keyword>
<dbReference type="STRING" id="86630.A0A367KF45"/>